<accession>A0A4R9K3X2</accession>
<evidence type="ECO:0000256" key="2">
    <source>
        <dbReference type="PROSITE-ProRule" id="PRU00504"/>
    </source>
</evidence>
<dbReference type="AlphaFoldDB" id="A0A4R9K3X2"/>
<organism evidence="4 5">
    <name type="scientific">Leptospira ognonensis</name>
    <dbReference type="NCBI Taxonomy" id="2484945"/>
    <lineage>
        <taxon>Bacteria</taxon>
        <taxon>Pseudomonadati</taxon>
        <taxon>Spirochaetota</taxon>
        <taxon>Spirochaetia</taxon>
        <taxon>Leptospirales</taxon>
        <taxon>Leptospiraceae</taxon>
        <taxon>Leptospira</taxon>
    </lineage>
</organism>
<dbReference type="PANTHER" id="PTHR13833:SF71">
    <property type="entry name" value="NHL DOMAIN-CONTAINING PROTEIN"/>
    <property type="match status" value="1"/>
</dbReference>
<evidence type="ECO:0000313" key="4">
    <source>
        <dbReference type="EMBL" id="TGL60201.1"/>
    </source>
</evidence>
<dbReference type="PROSITE" id="PS51125">
    <property type="entry name" value="NHL"/>
    <property type="match status" value="1"/>
</dbReference>
<keyword evidence="1" id="KW-0677">Repeat</keyword>
<dbReference type="Gene3D" id="2.120.10.30">
    <property type="entry name" value="TolB, C-terminal domain"/>
    <property type="match status" value="3"/>
</dbReference>
<protein>
    <recommendedName>
        <fullName evidence="3">SMP-30/Gluconolactonase/LRE-like region domain-containing protein</fullName>
    </recommendedName>
</protein>
<dbReference type="Proteomes" id="UP000297693">
    <property type="component" value="Unassembled WGS sequence"/>
</dbReference>
<dbReference type="InterPro" id="IPR001258">
    <property type="entry name" value="NHL_repeat"/>
</dbReference>
<name>A0A4R9K3X2_9LEPT</name>
<dbReference type="OrthoDB" id="340836at2"/>
<keyword evidence="5" id="KW-1185">Reference proteome</keyword>
<feature type="domain" description="SMP-30/Gluconolactonase/LRE-like region" evidence="3">
    <location>
        <begin position="65"/>
        <end position="152"/>
    </location>
</feature>
<dbReference type="InterPro" id="IPR013658">
    <property type="entry name" value="SGL"/>
</dbReference>
<dbReference type="SUPFAM" id="SSF63825">
    <property type="entry name" value="YWTD domain"/>
    <property type="match status" value="1"/>
</dbReference>
<comment type="caution">
    <text evidence="4">The sequence shown here is derived from an EMBL/GenBank/DDBJ whole genome shotgun (WGS) entry which is preliminary data.</text>
</comment>
<dbReference type="PANTHER" id="PTHR13833">
    <property type="match status" value="1"/>
</dbReference>
<evidence type="ECO:0000256" key="1">
    <source>
        <dbReference type="ARBA" id="ARBA00022737"/>
    </source>
</evidence>
<evidence type="ECO:0000259" key="3">
    <source>
        <dbReference type="Pfam" id="PF08450"/>
    </source>
</evidence>
<evidence type="ECO:0000313" key="5">
    <source>
        <dbReference type="Proteomes" id="UP000297693"/>
    </source>
</evidence>
<gene>
    <name evidence="4" type="ORF">EHQ58_06790</name>
</gene>
<proteinExistence type="predicted"/>
<sequence>MRINLIFRKNIKMRNTMAHQLPTKSKILSLFLIILLIECQPQEKNDQVSLLAAIALASGTTSVVTTLSVSGFSKPEAIGVNSADGTLYVADTTNKQIKKITKETEVTVFLDTNGLASYPLNNPEGICVDASGNVFVNNTKNHNIIRITSAGSASIYAGGNAVSGTTNGAGTTARFFEPEGIFCGSSNTFYVADVDNNQIRKISDTAANVTLYAGSSAGTSGFINGQSTDARFYNPKGITADSSGNVFVADNLNHVIRKISTAGDVTTFAGSSAGTAGNVDGTGTAARFNKPYALTIDSSNNVYVSDSSNHSIRKITPAGVVTTVAGNGVAGSADGSGTAASFNDPRGITYDSTNKVIYVSCAGDNKIRKITNP</sequence>
<dbReference type="InterPro" id="IPR011042">
    <property type="entry name" value="6-blade_b-propeller_TolB-like"/>
</dbReference>
<dbReference type="EMBL" id="RQGD01000022">
    <property type="protein sequence ID" value="TGL60201.1"/>
    <property type="molecule type" value="Genomic_DNA"/>
</dbReference>
<dbReference type="Pfam" id="PF08450">
    <property type="entry name" value="SGL"/>
    <property type="match status" value="1"/>
</dbReference>
<feature type="repeat" description="NHL" evidence="2">
    <location>
        <begin position="61"/>
        <end position="103"/>
    </location>
</feature>
<dbReference type="Pfam" id="PF01436">
    <property type="entry name" value="NHL"/>
    <property type="match status" value="2"/>
</dbReference>
<reference evidence="4" key="1">
    <citation type="journal article" date="2019" name="PLoS Negl. Trop. Dis.">
        <title>Revisiting the worldwide diversity of Leptospira species in the environment.</title>
        <authorList>
            <person name="Vincent A.T."/>
            <person name="Schiettekatte O."/>
            <person name="Bourhy P."/>
            <person name="Veyrier F.J."/>
            <person name="Picardeau M."/>
        </authorList>
    </citation>
    <scope>NUCLEOTIDE SEQUENCE [LARGE SCALE GENOMIC DNA]</scope>
    <source>
        <strain evidence="4">201702476</strain>
    </source>
</reference>